<dbReference type="SUPFAM" id="SSF54695">
    <property type="entry name" value="POZ domain"/>
    <property type="match status" value="1"/>
</dbReference>
<sequence length="126" mass="14378">MFTHDTKEKKTGTLTIVDCEYNVIKEVIDMSYGHPMKATTVNEVLELLTFADKYEISTVLEVLSDWLANHLTVETFGTIATYAWTYSNQHLKQECCSFYKKHPHVALTAGFREIDSDVIINIIQTA</sequence>
<dbReference type="Gene3D" id="3.30.710.10">
    <property type="entry name" value="Potassium Channel Kv1.1, Chain A"/>
    <property type="match status" value="1"/>
</dbReference>
<evidence type="ECO:0000313" key="3">
    <source>
        <dbReference type="WBParaSite" id="Pan_g9463.t1"/>
    </source>
</evidence>
<organism evidence="2 3">
    <name type="scientific">Panagrellus redivivus</name>
    <name type="common">Microworm</name>
    <dbReference type="NCBI Taxonomy" id="6233"/>
    <lineage>
        <taxon>Eukaryota</taxon>
        <taxon>Metazoa</taxon>
        <taxon>Ecdysozoa</taxon>
        <taxon>Nematoda</taxon>
        <taxon>Chromadorea</taxon>
        <taxon>Rhabditida</taxon>
        <taxon>Tylenchina</taxon>
        <taxon>Panagrolaimomorpha</taxon>
        <taxon>Panagrolaimoidea</taxon>
        <taxon>Panagrolaimidae</taxon>
        <taxon>Panagrellus</taxon>
    </lineage>
</organism>
<dbReference type="Proteomes" id="UP000492821">
    <property type="component" value="Unassembled WGS sequence"/>
</dbReference>
<dbReference type="InterPro" id="IPR011333">
    <property type="entry name" value="SKP1/BTB/POZ_sf"/>
</dbReference>
<accession>A0A7E5A277</accession>
<reference evidence="3" key="2">
    <citation type="submission" date="2020-10" db="UniProtKB">
        <authorList>
            <consortium name="WormBaseParasite"/>
        </authorList>
    </citation>
    <scope>IDENTIFICATION</scope>
</reference>
<keyword evidence="2" id="KW-1185">Reference proteome</keyword>
<name>A0A7E5A277_PANRE</name>
<dbReference type="InterPro" id="IPR000210">
    <property type="entry name" value="BTB/POZ_dom"/>
</dbReference>
<dbReference type="WBParaSite" id="Pan_g9463.t1">
    <property type="protein sequence ID" value="Pan_g9463.t1"/>
    <property type="gene ID" value="Pan_g9463"/>
</dbReference>
<dbReference type="PANTHER" id="PTHR46672">
    <property type="entry name" value="OS08G0495500 PROTEIN-RELATED"/>
    <property type="match status" value="1"/>
</dbReference>
<proteinExistence type="predicted"/>
<dbReference type="CDD" id="cd14733">
    <property type="entry name" value="BACK"/>
    <property type="match status" value="1"/>
</dbReference>
<dbReference type="InterPro" id="IPR044714">
    <property type="entry name" value="AtSIBP1-like"/>
</dbReference>
<evidence type="ECO:0000259" key="1">
    <source>
        <dbReference type="Pfam" id="PF00651"/>
    </source>
</evidence>
<feature type="domain" description="BTB" evidence="1">
    <location>
        <begin position="1"/>
        <end position="69"/>
    </location>
</feature>
<dbReference type="Pfam" id="PF00651">
    <property type="entry name" value="BTB"/>
    <property type="match status" value="1"/>
</dbReference>
<dbReference type="AlphaFoldDB" id="A0A7E5A277"/>
<protein>
    <submittedName>
        <fullName evidence="3">BTB domain-containing protein</fullName>
    </submittedName>
</protein>
<reference evidence="2" key="1">
    <citation type="journal article" date="2013" name="Genetics">
        <title>The draft genome and transcriptome of Panagrellus redivivus are shaped by the harsh demands of a free-living lifestyle.</title>
        <authorList>
            <person name="Srinivasan J."/>
            <person name="Dillman A.R."/>
            <person name="Macchietto M.G."/>
            <person name="Heikkinen L."/>
            <person name="Lakso M."/>
            <person name="Fracchia K.M."/>
            <person name="Antoshechkin I."/>
            <person name="Mortazavi A."/>
            <person name="Wong G."/>
            <person name="Sternberg P.W."/>
        </authorList>
    </citation>
    <scope>NUCLEOTIDE SEQUENCE [LARGE SCALE GENOMIC DNA]</scope>
    <source>
        <strain evidence="2">MT8872</strain>
    </source>
</reference>
<evidence type="ECO:0000313" key="2">
    <source>
        <dbReference type="Proteomes" id="UP000492821"/>
    </source>
</evidence>